<evidence type="ECO:0000313" key="4">
    <source>
        <dbReference type="Proteomes" id="UP001054252"/>
    </source>
</evidence>
<feature type="domain" description="Disease resistance protein At4g27190-like leucine-rich repeats" evidence="2">
    <location>
        <begin position="2"/>
        <end position="112"/>
    </location>
</feature>
<dbReference type="InterPro" id="IPR050905">
    <property type="entry name" value="Plant_NBS-LRR"/>
</dbReference>
<gene>
    <name evidence="3" type="ORF">SLEP1_g35678</name>
</gene>
<dbReference type="Proteomes" id="UP001054252">
    <property type="component" value="Unassembled WGS sequence"/>
</dbReference>
<dbReference type="AlphaFoldDB" id="A0AAV5KP56"/>
<evidence type="ECO:0000259" key="2">
    <source>
        <dbReference type="Pfam" id="PF23247"/>
    </source>
</evidence>
<dbReference type="InterPro" id="IPR057135">
    <property type="entry name" value="At4g27190-like_LRR"/>
</dbReference>
<feature type="domain" description="Disease resistance protein At4g27190-like leucine-rich repeats" evidence="2">
    <location>
        <begin position="120"/>
        <end position="224"/>
    </location>
</feature>
<accession>A0AAV5KP56</accession>
<sequence length="386" mass="43619">MICTRQFPEDLFSNIKGLRVLCYHSESKVFPFFFIERFFNLEKLFIGCSHFNELFPSIASIDCQEKDGRWHFRIRKLKLDTVPNLKYMWSQGSASDLLAQNVESLKVLGCDNSISLSESTPSFQNLTTLLVERCQGLRNLFSFATAQSLVQLQRITVENCHSLTEIVGGEGDGLYLEDVIVFSKLKVLKLKCLTRLASFCSANFTFKFPLLEEVMVAQCANFETFCHGVVRTPSLQRIQLTQEDDVGRPAVELNDTINQSYKEKPRFPLSLTEMKVKNSEMMEQIITEEEATEANEKGIIFPLIETINLKSCPNLTSFCLGNYKLECPSLSRMKLLNGPKMITFASTFSKVQVKGAAEGGSAERIGKEAIDIPIAPFFSDQVCFFT</sequence>
<organism evidence="3 4">
    <name type="scientific">Rubroshorea leprosula</name>
    <dbReference type="NCBI Taxonomy" id="152421"/>
    <lineage>
        <taxon>Eukaryota</taxon>
        <taxon>Viridiplantae</taxon>
        <taxon>Streptophyta</taxon>
        <taxon>Embryophyta</taxon>
        <taxon>Tracheophyta</taxon>
        <taxon>Spermatophyta</taxon>
        <taxon>Magnoliopsida</taxon>
        <taxon>eudicotyledons</taxon>
        <taxon>Gunneridae</taxon>
        <taxon>Pentapetalae</taxon>
        <taxon>rosids</taxon>
        <taxon>malvids</taxon>
        <taxon>Malvales</taxon>
        <taxon>Dipterocarpaceae</taxon>
        <taxon>Rubroshorea</taxon>
    </lineage>
</organism>
<dbReference type="Pfam" id="PF23247">
    <property type="entry name" value="LRR_RPS2"/>
    <property type="match status" value="2"/>
</dbReference>
<evidence type="ECO:0000313" key="3">
    <source>
        <dbReference type="EMBL" id="GKV26353.1"/>
    </source>
</evidence>
<dbReference type="PANTHER" id="PTHR33463:SF147">
    <property type="entry name" value="NB-ARC DOMAIN-CONTAINING PROTEIN"/>
    <property type="match status" value="1"/>
</dbReference>
<keyword evidence="1" id="KW-0611">Plant defense</keyword>
<proteinExistence type="predicted"/>
<evidence type="ECO:0000256" key="1">
    <source>
        <dbReference type="ARBA" id="ARBA00022821"/>
    </source>
</evidence>
<protein>
    <recommendedName>
        <fullName evidence="2">Disease resistance protein At4g27190-like leucine-rich repeats domain-containing protein</fullName>
    </recommendedName>
</protein>
<comment type="caution">
    <text evidence="3">The sequence shown here is derived from an EMBL/GenBank/DDBJ whole genome shotgun (WGS) entry which is preliminary data.</text>
</comment>
<dbReference type="EMBL" id="BPVZ01000072">
    <property type="protein sequence ID" value="GKV26353.1"/>
    <property type="molecule type" value="Genomic_DNA"/>
</dbReference>
<reference evidence="3 4" key="1">
    <citation type="journal article" date="2021" name="Commun. Biol.">
        <title>The genome of Shorea leprosula (Dipterocarpaceae) highlights the ecological relevance of drought in aseasonal tropical rainforests.</title>
        <authorList>
            <person name="Ng K.K.S."/>
            <person name="Kobayashi M.J."/>
            <person name="Fawcett J.A."/>
            <person name="Hatakeyama M."/>
            <person name="Paape T."/>
            <person name="Ng C.H."/>
            <person name="Ang C.C."/>
            <person name="Tnah L.H."/>
            <person name="Lee C.T."/>
            <person name="Nishiyama T."/>
            <person name="Sese J."/>
            <person name="O'Brien M.J."/>
            <person name="Copetti D."/>
            <person name="Mohd Noor M.I."/>
            <person name="Ong R.C."/>
            <person name="Putra M."/>
            <person name="Sireger I.Z."/>
            <person name="Indrioko S."/>
            <person name="Kosugi Y."/>
            <person name="Izuno A."/>
            <person name="Isagi Y."/>
            <person name="Lee S.L."/>
            <person name="Shimizu K.K."/>
        </authorList>
    </citation>
    <scope>NUCLEOTIDE SEQUENCE [LARGE SCALE GENOMIC DNA]</scope>
    <source>
        <strain evidence="3">214</strain>
    </source>
</reference>
<name>A0AAV5KP56_9ROSI</name>
<dbReference type="SUPFAM" id="SSF52058">
    <property type="entry name" value="L domain-like"/>
    <property type="match status" value="1"/>
</dbReference>
<dbReference type="PANTHER" id="PTHR33463">
    <property type="entry name" value="NB-ARC DOMAIN-CONTAINING PROTEIN-RELATED"/>
    <property type="match status" value="1"/>
</dbReference>
<dbReference type="InterPro" id="IPR032675">
    <property type="entry name" value="LRR_dom_sf"/>
</dbReference>
<dbReference type="Gene3D" id="3.80.10.10">
    <property type="entry name" value="Ribonuclease Inhibitor"/>
    <property type="match status" value="1"/>
</dbReference>
<keyword evidence="4" id="KW-1185">Reference proteome</keyword>